<feature type="non-terminal residue" evidence="4">
    <location>
        <position position="73"/>
    </location>
</feature>
<reference evidence="4 5" key="1">
    <citation type="submission" date="2024-05" db="EMBL/GenBank/DDBJ databases">
        <title>Genome sequencing and assembly of Indian major carp, Cirrhinus mrigala (Hamilton, 1822).</title>
        <authorList>
            <person name="Mohindra V."/>
            <person name="Chowdhury L.M."/>
            <person name="Lal K."/>
            <person name="Jena J.K."/>
        </authorList>
    </citation>
    <scope>NUCLEOTIDE SEQUENCE [LARGE SCALE GENOMIC DNA]</scope>
    <source>
        <strain evidence="4">CM1030</strain>
        <tissue evidence="4">Blood</tissue>
    </source>
</reference>
<evidence type="ECO:0000313" key="4">
    <source>
        <dbReference type="EMBL" id="KAL0158939.1"/>
    </source>
</evidence>
<dbReference type="EMBL" id="JAMKFB020000023">
    <property type="protein sequence ID" value="KAL0158939.1"/>
    <property type="molecule type" value="Genomic_DNA"/>
</dbReference>
<feature type="non-terminal residue" evidence="4">
    <location>
        <position position="1"/>
    </location>
</feature>
<name>A0ABD0NA32_CIRMR</name>
<gene>
    <name evidence="4" type="ORF">M9458_047015</name>
</gene>
<sequence length="73" mass="7942">WKGDYGGKKQLWFPANYVEEISPTAVEPDRSALWAPTFTPVLSLLSTCAQQATENSPLGDLLRGSVDVSSCQI</sequence>
<evidence type="ECO:0000256" key="1">
    <source>
        <dbReference type="ARBA" id="ARBA00022443"/>
    </source>
</evidence>
<dbReference type="InterPro" id="IPR001452">
    <property type="entry name" value="SH3_domain"/>
</dbReference>
<dbReference type="Proteomes" id="UP001529510">
    <property type="component" value="Unassembled WGS sequence"/>
</dbReference>
<proteinExistence type="predicted"/>
<keyword evidence="1 2" id="KW-0728">SH3 domain</keyword>
<dbReference type="Gene3D" id="2.30.30.40">
    <property type="entry name" value="SH3 Domains"/>
    <property type="match status" value="1"/>
</dbReference>
<dbReference type="AlphaFoldDB" id="A0ABD0NA32"/>
<evidence type="ECO:0000313" key="5">
    <source>
        <dbReference type="Proteomes" id="UP001529510"/>
    </source>
</evidence>
<accession>A0ABD0NA32</accession>
<keyword evidence="5" id="KW-1185">Reference proteome</keyword>
<dbReference type="InterPro" id="IPR036028">
    <property type="entry name" value="SH3-like_dom_sf"/>
</dbReference>
<protein>
    <recommendedName>
        <fullName evidence="3">SH3 domain-containing protein</fullName>
    </recommendedName>
</protein>
<evidence type="ECO:0000259" key="3">
    <source>
        <dbReference type="PROSITE" id="PS50002"/>
    </source>
</evidence>
<organism evidence="4 5">
    <name type="scientific">Cirrhinus mrigala</name>
    <name type="common">Mrigala</name>
    <dbReference type="NCBI Taxonomy" id="683832"/>
    <lineage>
        <taxon>Eukaryota</taxon>
        <taxon>Metazoa</taxon>
        <taxon>Chordata</taxon>
        <taxon>Craniata</taxon>
        <taxon>Vertebrata</taxon>
        <taxon>Euteleostomi</taxon>
        <taxon>Actinopterygii</taxon>
        <taxon>Neopterygii</taxon>
        <taxon>Teleostei</taxon>
        <taxon>Ostariophysi</taxon>
        <taxon>Cypriniformes</taxon>
        <taxon>Cyprinidae</taxon>
        <taxon>Labeoninae</taxon>
        <taxon>Labeonini</taxon>
        <taxon>Cirrhinus</taxon>
    </lineage>
</organism>
<comment type="caution">
    <text evidence="4">The sequence shown here is derived from an EMBL/GenBank/DDBJ whole genome shotgun (WGS) entry which is preliminary data.</text>
</comment>
<evidence type="ECO:0000256" key="2">
    <source>
        <dbReference type="PROSITE-ProRule" id="PRU00192"/>
    </source>
</evidence>
<dbReference type="SUPFAM" id="SSF50044">
    <property type="entry name" value="SH3-domain"/>
    <property type="match status" value="1"/>
</dbReference>
<feature type="domain" description="SH3" evidence="3">
    <location>
        <begin position="1"/>
        <end position="23"/>
    </location>
</feature>
<dbReference type="PROSITE" id="PS50002">
    <property type="entry name" value="SH3"/>
    <property type="match status" value="1"/>
</dbReference>